<gene>
    <name evidence="1" type="ORF">ACHKAR_02060</name>
</gene>
<dbReference type="Proteomes" id="UP001610063">
    <property type="component" value="Unassembled WGS sequence"/>
</dbReference>
<dbReference type="EMBL" id="JBIPKE010000010">
    <property type="protein sequence ID" value="MFH6982199.1"/>
    <property type="molecule type" value="Genomic_DNA"/>
</dbReference>
<dbReference type="PROSITE" id="PS51257">
    <property type="entry name" value="PROKAR_LIPOPROTEIN"/>
    <property type="match status" value="1"/>
</dbReference>
<sequence>MKTILQFALAALLFGCNPSSGSREIYYVSKISPEKDGKTLHLKDQNNNEFTTVISIPNGNYIEVNEGDTISIEIESVIETYPPILISKDIKVLE</sequence>
<organism evidence="1 2">
    <name type="scientific">Marinoscillum luteum</name>
    <dbReference type="NCBI Taxonomy" id="861051"/>
    <lineage>
        <taxon>Bacteria</taxon>
        <taxon>Pseudomonadati</taxon>
        <taxon>Bacteroidota</taxon>
        <taxon>Cytophagia</taxon>
        <taxon>Cytophagales</taxon>
        <taxon>Reichenbachiellaceae</taxon>
        <taxon>Marinoscillum</taxon>
    </lineage>
</organism>
<accession>A0ABW7N3N4</accession>
<evidence type="ECO:0000313" key="1">
    <source>
        <dbReference type="EMBL" id="MFH6982199.1"/>
    </source>
</evidence>
<keyword evidence="2" id="KW-1185">Reference proteome</keyword>
<proteinExistence type="predicted"/>
<name>A0ABW7N3N4_9BACT</name>
<dbReference type="RefSeq" id="WP_395415962.1">
    <property type="nucleotide sequence ID" value="NZ_JBIPKE010000010.1"/>
</dbReference>
<comment type="caution">
    <text evidence="1">The sequence shown here is derived from an EMBL/GenBank/DDBJ whole genome shotgun (WGS) entry which is preliminary data.</text>
</comment>
<protein>
    <submittedName>
        <fullName evidence="1">Uncharacterized protein</fullName>
    </submittedName>
</protein>
<reference evidence="1 2" key="1">
    <citation type="journal article" date="2013" name="Int. J. Syst. Evol. Microbiol.">
        <title>Marinoscillum luteum sp. nov., isolated from marine sediment.</title>
        <authorList>
            <person name="Cha I.T."/>
            <person name="Park S.J."/>
            <person name="Kim S.J."/>
            <person name="Kim J.G."/>
            <person name="Jung M.Y."/>
            <person name="Shin K.S."/>
            <person name="Kwon K.K."/>
            <person name="Yang S.H."/>
            <person name="Seo Y.S."/>
            <person name="Rhee S.K."/>
        </authorList>
    </citation>
    <scope>NUCLEOTIDE SEQUENCE [LARGE SCALE GENOMIC DNA]</scope>
    <source>
        <strain evidence="1 2">KCTC 23939</strain>
    </source>
</reference>
<evidence type="ECO:0000313" key="2">
    <source>
        <dbReference type="Proteomes" id="UP001610063"/>
    </source>
</evidence>